<feature type="region of interest" description="Disordered" evidence="1">
    <location>
        <begin position="70"/>
        <end position="91"/>
    </location>
</feature>
<dbReference type="STRING" id="1748243.Tel_04200"/>
<protein>
    <submittedName>
        <fullName evidence="2">Uncharacterized protein</fullName>
    </submittedName>
</protein>
<evidence type="ECO:0000313" key="3">
    <source>
        <dbReference type="Proteomes" id="UP000055136"/>
    </source>
</evidence>
<proteinExistence type="predicted"/>
<gene>
    <name evidence="2" type="ORF">Tel_04200</name>
</gene>
<dbReference type="KEGG" id="tee:Tel_04200"/>
<dbReference type="Proteomes" id="UP000055136">
    <property type="component" value="Chromosome"/>
</dbReference>
<evidence type="ECO:0000313" key="2">
    <source>
        <dbReference type="EMBL" id="ALP52406.1"/>
    </source>
</evidence>
<accession>A0A0S2TB79</accession>
<evidence type="ECO:0000256" key="1">
    <source>
        <dbReference type="SAM" id="MobiDB-lite"/>
    </source>
</evidence>
<reference evidence="2" key="1">
    <citation type="submission" date="2015-10" db="EMBL/GenBank/DDBJ databases">
        <title>Description of Candidatus Tenderia electrophaga gen. nov, sp. nov., an Uncultivated Electroautotroph from a Biocathode Enrichment.</title>
        <authorList>
            <person name="Eddie B.J."/>
            <person name="Malanoski A.P."/>
            <person name="Wang Z."/>
            <person name="Hall R.J."/>
            <person name="Oh S.D."/>
            <person name="Heiner C."/>
            <person name="Lin B."/>
            <person name="Strycharz-Glaven S.M."/>
        </authorList>
    </citation>
    <scope>NUCLEOTIDE SEQUENCE [LARGE SCALE GENOMIC DNA]</scope>
    <source>
        <strain evidence="2">NRL1</strain>
    </source>
</reference>
<organism evidence="2 3">
    <name type="scientific">Candidatus Tenderia electrophaga</name>
    <dbReference type="NCBI Taxonomy" id="1748243"/>
    <lineage>
        <taxon>Bacteria</taxon>
        <taxon>Pseudomonadati</taxon>
        <taxon>Pseudomonadota</taxon>
        <taxon>Gammaproteobacteria</taxon>
        <taxon>Candidatus Tenderiales</taxon>
        <taxon>Candidatus Tenderiaceae</taxon>
        <taxon>Candidatus Tenderia</taxon>
    </lineage>
</organism>
<dbReference type="AlphaFoldDB" id="A0A0S2TB79"/>
<feature type="compositionally biased region" description="Low complexity" evidence="1">
    <location>
        <begin position="70"/>
        <end position="81"/>
    </location>
</feature>
<sequence length="91" mass="9548">MTLLGMAALLSACSGIEQKRLEYRNSQSIAPLKLPPGLQEPQSPTMLPLPEVDTAAAVVDVAPPVNLPEELLAEPETAAAARSENSAPDDE</sequence>
<name>A0A0S2TB79_9GAMM</name>
<keyword evidence="3" id="KW-1185">Reference proteome</keyword>
<dbReference type="EMBL" id="CP013099">
    <property type="protein sequence ID" value="ALP52406.1"/>
    <property type="molecule type" value="Genomic_DNA"/>
</dbReference>